<proteinExistence type="predicted"/>
<keyword evidence="8" id="KW-1185">Reference proteome</keyword>
<evidence type="ECO:0000313" key="7">
    <source>
        <dbReference type="EMBL" id="MCF6139289.1"/>
    </source>
</evidence>
<evidence type="ECO:0000256" key="5">
    <source>
        <dbReference type="ARBA" id="ARBA00023136"/>
    </source>
</evidence>
<keyword evidence="2" id="KW-1003">Cell membrane</keyword>
<keyword evidence="5 6" id="KW-0472">Membrane</keyword>
<evidence type="ECO:0000256" key="1">
    <source>
        <dbReference type="ARBA" id="ARBA00004651"/>
    </source>
</evidence>
<name>A0ABS9H5R2_9BACL</name>
<dbReference type="Pfam" id="PF03631">
    <property type="entry name" value="Virul_fac_BrkB"/>
    <property type="match status" value="1"/>
</dbReference>
<evidence type="ECO:0000313" key="8">
    <source>
        <dbReference type="Proteomes" id="UP001649381"/>
    </source>
</evidence>
<dbReference type="PIRSF" id="PIRSF035875">
    <property type="entry name" value="RNase_BN"/>
    <property type="match status" value="1"/>
</dbReference>
<comment type="caution">
    <text evidence="7">The sequence shown here is derived from an EMBL/GenBank/DDBJ whole genome shotgun (WGS) entry which is preliminary data.</text>
</comment>
<keyword evidence="3 6" id="KW-0812">Transmembrane</keyword>
<reference evidence="7 8" key="1">
    <citation type="submission" date="2022-01" db="EMBL/GenBank/DDBJ databases">
        <title>Alkalihalobacillus sp. EGI L200015, a novel bacterium isolated from a salt lake sediment.</title>
        <authorList>
            <person name="Gao L."/>
            <person name="Fang B.-Z."/>
            <person name="Li W.-J."/>
        </authorList>
    </citation>
    <scope>NUCLEOTIDE SEQUENCE [LARGE SCALE GENOMIC DNA]</scope>
    <source>
        <strain evidence="7 8">KCTC 12718</strain>
    </source>
</reference>
<organism evidence="7 8">
    <name type="scientific">Pseudalkalibacillus berkeleyi</name>
    <dbReference type="NCBI Taxonomy" id="1069813"/>
    <lineage>
        <taxon>Bacteria</taxon>
        <taxon>Bacillati</taxon>
        <taxon>Bacillota</taxon>
        <taxon>Bacilli</taxon>
        <taxon>Bacillales</taxon>
        <taxon>Fictibacillaceae</taxon>
        <taxon>Pseudalkalibacillus</taxon>
    </lineage>
</organism>
<feature type="transmembrane region" description="Helical" evidence="6">
    <location>
        <begin position="174"/>
        <end position="194"/>
    </location>
</feature>
<dbReference type="PANTHER" id="PTHR30213">
    <property type="entry name" value="INNER MEMBRANE PROTEIN YHJD"/>
    <property type="match status" value="1"/>
</dbReference>
<dbReference type="InterPro" id="IPR017039">
    <property type="entry name" value="Virul_fac_BrkB"/>
</dbReference>
<sequence>MRRFRQPSKKVFWKDLIQRIKEDGVTDLSAQLAYYFLLSLFPFLIVAITVVTALIDESQLYTMLDQYGPPELMNIIQDNSELIGGQGGAILSIGIIGTLWTASNGMNAVIRALNQAYDVDESRNFIVARAVAISLTIGMLLIIFVAMALPVFGQMIGNLFFYIGIPHYEEVWNVLRWVLSTVIIAGVITIIYFVAPNKKLTIRDVWVGAVVATVGWQLVSLAFSYYVNNFANYSATYGSLGGVIVLMLWFYVSGLMLIIGGEVNATFKHLEENPQT</sequence>
<evidence type="ECO:0000256" key="2">
    <source>
        <dbReference type="ARBA" id="ARBA00022475"/>
    </source>
</evidence>
<feature type="transmembrane region" description="Helical" evidence="6">
    <location>
        <begin position="32"/>
        <end position="55"/>
    </location>
</feature>
<evidence type="ECO:0000256" key="6">
    <source>
        <dbReference type="SAM" id="Phobius"/>
    </source>
</evidence>
<feature type="transmembrane region" description="Helical" evidence="6">
    <location>
        <begin position="206"/>
        <end position="227"/>
    </location>
</feature>
<dbReference type="NCBIfam" id="TIGR00765">
    <property type="entry name" value="yihY_not_rbn"/>
    <property type="match status" value="1"/>
</dbReference>
<evidence type="ECO:0000256" key="4">
    <source>
        <dbReference type="ARBA" id="ARBA00022989"/>
    </source>
</evidence>
<evidence type="ECO:0000256" key="3">
    <source>
        <dbReference type="ARBA" id="ARBA00022692"/>
    </source>
</evidence>
<dbReference type="Proteomes" id="UP001649381">
    <property type="component" value="Unassembled WGS sequence"/>
</dbReference>
<protein>
    <submittedName>
        <fullName evidence="7">YihY/virulence factor BrkB family protein</fullName>
    </submittedName>
</protein>
<feature type="transmembrane region" description="Helical" evidence="6">
    <location>
        <begin position="89"/>
        <end position="110"/>
    </location>
</feature>
<dbReference type="EMBL" id="JAKIJS010000002">
    <property type="protein sequence ID" value="MCF6139289.1"/>
    <property type="molecule type" value="Genomic_DNA"/>
</dbReference>
<feature type="transmembrane region" description="Helical" evidence="6">
    <location>
        <begin position="131"/>
        <end position="154"/>
    </location>
</feature>
<comment type="subcellular location">
    <subcellularLocation>
        <location evidence="1">Cell membrane</location>
        <topology evidence="1">Multi-pass membrane protein</topology>
    </subcellularLocation>
</comment>
<dbReference type="PANTHER" id="PTHR30213:SF0">
    <property type="entry name" value="UPF0761 MEMBRANE PROTEIN YIHY"/>
    <property type="match status" value="1"/>
</dbReference>
<accession>A0ABS9H5R2</accession>
<feature type="transmembrane region" description="Helical" evidence="6">
    <location>
        <begin position="239"/>
        <end position="259"/>
    </location>
</feature>
<dbReference type="RefSeq" id="WP_236338053.1">
    <property type="nucleotide sequence ID" value="NZ_JAKIJS010000002.1"/>
</dbReference>
<keyword evidence="4 6" id="KW-1133">Transmembrane helix</keyword>
<gene>
    <name evidence="7" type="ORF">L2716_16250</name>
</gene>